<dbReference type="EC" id="2.5.1.-" evidence="3"/>
<dbReference type="CDD" id="cd00475">
    <property type="entry name" value="Cis_IPPS"/>
    <property type="match status" value="1"/>
</dbReference>
<dbReference type="InterPro" id="IPR001441">
    <property type="entry name" value="UPP_synth-like"/>
</dbReference>
<dbReference type="NCBIfam" id="TIGR00055">
    <property type="entry name" value="uppS"/>
    <property type="match status" value="1"/>
</dbReference>
<keyword evidence="2 3" id="KW-0808">Transferase</keyword>
<sequence>MIRSNFRNKSTGTNYLPRPIHIMSFFAFVLRSLFRLSVLPRHVAFIMDGNRRFASKHGKKIDDGHTGGYKKLIEIVMLSQLLGIEEITVFAFSTDNFRRAKSQRTSFFRLMEDKFRKMESLSRENRLSCKVRFVGDLETLPFTLRKSMTDLTEETRKNKGVSLNICFSYSSDSEATSATLSIRENFVNKRVAIDQIADEALREKISEQFSIKPDLMVRTSGENRISDFLLWHCHAKTQIFFEKKMWPAFSMLDYIKILLQYGEMNK</sequence>
<dbReference type="PANTHER" id="PTHR10291:SF43">
    <property type="entry name" value="DEHYDRODOLICHYL DIPHOSPHATE SYNTHASE COMPLEX SUBUNIT DHDDS"/>
    <property type="match status" value="1"/>
</dbReference>
<dbReference type="InterPro" id="IPR018520">
    <property type="entry name" value="UPP_synth-like_CS"/>
</dbReference>
<evidence type="ECO:0000256" key="1">
    <source>
        <dbReference type="ARBA" id="ARBA00005432"/>
    </source>
</evidence>
<dbReference type="PANTHER" id="PTHR10291">
    <property type="entry name" value="DEHYDRODOLICHYL DIPHOSPHATE SYNTHASE FAMILY MEMBER"/>
    <property type="match status" value="1"/>
</dbReference>
<evidence type="ECO:0000313" key="4">
    <source>
        <dbReference type="EMBL" id="MES1922068.1"/>
    </source>
</evidence>
<reference evidence="4 5" key="1">
    <citation type="journal article" date="2024" name="BMC Biol.">
        <title>Comparative genomics of Ascetosporea gives new insight into the evolutionary basis for animal parasitism in Rhizaria.</title>
        <authorList>
            <person name="Hiltunen Thoren M."/>
            <person name="Onut-Brannstrom I."/>
            <person name="Alfjorden A."/>
            <person name="Peckova H."/>
            <person name="Swords F."/>
            <person name="Hooper C."/>
            <person name="Holzer A.S."/>
            <person name="Bass D."/>
            <person name="Burki F."/>
        </authorList>
    </citation>
    <scope>NUCLEOTIDE SEQUENCE [LARGE SCALE GENOMIC DNA]</scope>
    <source>
        <strain evidence="4">20-A016</strain>
    </source>
</reference>
<dbReference type="Proteomes" id="UP001439008">
    <property type="component" value="Unassembled WGS sequence"/>
</dbReference>
<evidence type="ECO:0000256" key="2">
    <source>
        <dbReference type="ARBA" id="ARBA00022679"/>
    </source>
</evidence>
<dbReference type="Gene3D" id="3.40.1180.10">
    <property type="entry name" value="Decaprenyl diphosphate synthase-like"/>
    <property type="match status" value="1"/>
</dbReference>
<proteinExistence type="inferred from homology"/>
<comment type="similarity">
    <text evidence="1 3">Belongs to the UPP synthase family.</text>
</comment>
<protein>
    <recommendedName>
        <fullName evidence="3">Alkyl transferase</fullName>
        <ecNumber evidence="3">2.5.1.-</ecNumber>
    </recommendedName>
</protein>
<comment type="caution">
    <text evidence="4">The sequence shown here is derived from an EMBL/GenBank/DDBJ whole genome shotgun (WGS) entry which is preliminary data.</text>
</comment>
<evidence type="ECO:0000256" key="3">
    <source>
        <dbReference type="RuleBase" id="RU363018"/>
    </source>
</evidence>
<evidence type="ECO:0000313" key="5">
    <source>
        <dbReference type="Proteomes" id="UP001439008"/>
    </source>
</evidence>
<name>A0ABV2AQW6_9EUKA</name>
<dbReference type="EMBL" id="JBDODL010002173">
    <property type="protein sequence ID" value="MES1922068.1"/>
    <property type="molecule type" value="Genomic_DNA"/>
</dbReference>
<organism evidence="4 5">
    <name type="scientific">Bonamia ostreae</name>
    <dbReference type="NCBI Taxonomy" id="126728"/>
    <lineage>
        <taxon>Eukaryota</taxon>
        <taxon>Sar</taxon>
        <taxon>Rhizaria</taxon>
        <taxon>Endomyxa</taxon>
        <taxon>Ascetosporea</taxon>
        <taxon>Haplosporida</taxon>
        <taxon>Bonamia</taxon>
    </lineage>
</organism>
<dbReference type="Pfam" id="PF01255">
    <property type="entry name" value="Prenyltransf"/>
    <property type="match status" value="1"/>
</dbReference>
<dbReference type="PROSITE" id="PS01066">
    <property type="entry name" value="UPP_SYNTHASE"/>
    <property type="match status" value="1"/>
</dbReference>
<keyword evidence="5" id="KW-1185">Reference proteome</keyword>
<gene>
    <name evidence="4" type="ORF">MHBO_003587</name>
</gene>
<dbReference type="SUPFAM" id="SSF64005">
    <property type="entry name" value="Undecaprenyl diphosphate synthase"/>
    <property type="match status" value="1"/>
</dbReference>
<dbReference type="InterPro" id="IPR036424">
    <property type="entry name" value="UPP_synth-like_sf"/>
</dbReference>
<accession>A0ABV2AQW6</accession>